<evidence type="ECO:0000256" key="6">
    <source>
        <dbReference type="ARBA" id="ARBA00023017"/>
    </source>
</evidence>
<dbReference type="Proteomes" id="UP000786811">
    <property type="component" value="Unassembled WGS sequence"/>
</dbReference>
<name>A0A8J2E855_COTCN</name>
<dbReference type="GO" id="GO:0007018">
    <property type="term" value="P:microtubule-based movement"/>
    <property type="evidence" value="ECO:0007669"/>
    <property type="project" value="InterPro"/>
</dbReference>
<dbReference type="GO" id="GO:0030286">
    <property type="term" value="C:dynein complex"/>
    <property type="evidence" value="ECO:0007669"/>
    <property type="project" value="UniProtKB-KW"/>
</dbReference>
<keyword evidence="6" id="KW-0243">Dynein</keyword>
<dbReference type="PANTHER" id="PTHR45703">
    <property type="entry name" value="DYNEIN HEAVY CHAIN"/>
    <property type="match status" value="1"/>
</dbReference>
<evidence type="ECO:0000259" key="12">
    <source>
        <dbReference type="Pfam" id="PF08393"/>
    </source>
</evidence>
<dbReference type="InterPro" id="IPR013602">
    <property type="entry name" value="Dynein_heavy_linker"/>
</dbReference>
<evidence type="ECO:0000256" key="2">
    <source>
        <dbReference type="ARBA" id="ARBA00022490"/>
    </source>
</evidence>
<sequence>ARTWLADFQQELTRLKQVGDELKRNLTIFEASFVDSEELDKIEREFTAIQLVWELTNKWDESWERYKTVNFWTIETDEMESVATKLFKKFTRLSKELQVKNWPIIESTRSRIDEFRRTLPLIIALKNPAMRERHWDKVKLIIGQDFDESSEEFTLSLIMKLGFQNYSDEISDISTTASMELNIEQGLRSIAAAWSTLKLEMTLNKETGIYRLQSVDEILQTLEDHQVQLSAMKSTRCSKALNLLLLKSITGIEAVISKPLFSNSLSFLVPLYQVRRALRKRRRPMGRDFVKDCRFT</sequence>
<evidence type="ECO:0000256" key="7">
    <source>
        <dbReference type="ARBA" id="ARBA00023054"/>
    </source>
</evidence>
<evidence type="ECO:0000256" key="3">
    <source>
        <dbReference type="ARBA" id="ARBA00022701"/>
    </source>
</evidence>
<keyword evidence="7" id="KW-0175">Coiled coil</keyword>
<keyword evidence="8" id="KW-0969">Cilium</keyword>
<dbReference type="FunFam" id="1.10.287.2620:FF:000002">
    <property type="entry name" value="Dynein heavy chain 2, axonemal"/>
    <property type="match status" value="1"/>
</dbReference>
<dbReference type="GO" id="GO:0005524">
    <property type="term" value="F:ATP binding"/>
    <property type="evidence" value="ECO:0007669"/>
    <property type="project" value="UniProtKB-KW"/>
</dbReference>
<dbReference type="PANTHER" id="PTHR45703:SF32">
    <property type="entry name" value="DYNEINS HEAVY CHAIN"/>
    <property type="match status" value="1"/>
</dbReference>
<evidence type="ECO:0000256" key="11">
    <source>
        <dbReference type="ARBA" id="ARBA00023273"/>
    </source>
</evidence>
<dbReference type="InterPro" id="IPR026983">
    <property type="entry name" value="DHC"/>
</dbReference>
<dbReference type="EMBL" id="CAJNRD030001117">
    <property type="protein sequence ID" value="CAG5077132.1"/>
    <property type="molecule type" value="Genomic_DNA"/>
</dbReference>
<keyword evidence="4" id="KW-0547">Nucleotide-binding</keyword>
<keyword evidence="3" id="KW-0493">Microtubule</keyword>
<keyword evidence="9" id="KW-0505">Motor protein</keyword>
<evidence type="ECO:0000313" key="13">
    <source>
        <dbReference type="EMBL" id="CAG5077132.1"/>
    </source>
</evidence>
<evidence type="ECO:0000256" key="8">
    <source>
        <dbReference type="ARBA" id="ARBA00023069"/>
    </source>
</evidence>
<organism evidence="13 14">
    <name type="scientific">Cotesia congregata</name>
    <name type="common">Parasitoid wasp</name>
    <name type="synonym">Apanteles congregatus</name>
    <dbReference type="NCBI Taxonomy" id="51543"/>
    <lineage>
        <taxon>Eukaryota</taxon>
        <taxon>Metazoa</taxon>
        <taxon>Ecdysozoa</taxon>
        <taxon>Arthropoda</taxon>
        <taxon>Hexapoda</taxon>
        <taxon>Insecta</taxon>
        <taxon>Pterygota</taxon>
        <taxon>Neoptera</taxon>
        <taxon>Endopterygota</taxon>
        <taxon>Hymenoptera</taxon>
        <taxon>Apocrita</taxon>
        <taxon>Ichneumonoidea</taxon>
        <taxon>Braconidae</taxon>
        <taxon>Microgastrinae</taxon>
        <taxon>Cotesia</taxon>
    </lineage>
</organism>
<dbReference type="OrthoDB" id="447173at2759"/>
<keyword evidence="2" id="KW-0963">Cytoplasm</keyword>
<dbReference type="Gene3D" id="1.10.287.2620">
    <property type="match status" value="1"/>
</dbReference>
<keyword evidence="10" id="KW-0206">Cytoskeleton</keyword>
<keyword evidence="11" id="KW-0966">Cell projection</keyword>
<keyword evidence="5" id="KW-0067">ATP-binding</keyword>
<comment type="subcellular location">
    <subcellularLocation>
        <location evidence="1">Cytoplasm</location>
        <location evidence="1">Cytoskeleton</location>
        <location evidence="1">Cilium axoneme</location>
    </subcellularLocation>
</comment>
<evidence type="ECO:0000256" key="5">
    <source>
        <dbReference type="ARBA" id="ARBA00022840"/>
    </source>
</evidence>
<evidence type="ECO:0000256" key="1">
    <source>
        <dbReference type="ARBA" id="ARBA00004430"/>
    </source>
</evidence>
<feature type="domain" description="Dynein heavy chain linker" evidence="12">
    <location>
        <begin position="39"/>
        <end position="239"/>
    </location>
</feature>
<keyword evidence="14" id="KW-1185">Reference proteome</keyword>
<dbReference type="Pfam" id="PF08393">
    <property type="entry name" value="DHC_N2"/>
    <property type="match status" value="1"/>
</dbReference>
<feature type="non-terminal residue" evidence="13">
    <location>
        <position position="296"/>
    </location>
</feature>
<reference evidence="13" key="1">
    <citation type="submission" date="2021-04" db="EMBL/GenBank/DDBJ databases">
        <authorList>
            <person name="Chebbi M.A.C M."/>
        </authorList>
    </citation>
    <scope>NUCLEOTIDE SEQUENCE</scope>
</reference>
<dbReference type="AlphaFoldDB" id="A0A8J2E855"/>
<evidence type="ECO:0000313" key="14">
    <source>
        <dbReference type="Proteomes" id="UP000786811"/>
    </source>
</evidence>
<evidence type="ECO:0000256" key="9">
    <source>
        <dbReference type="ARBA" id="ARBA00023175"/>
    </source>
</evidence>
<dbReference type="GO" id="GO:0005874">
    <property type="term" value="C:microtubule"/>
    <property type="evidence" value="ECO:0007669"/>
    <property type="project" value="UniProtKB-KW"/>
</dbReference>
<evidence type="ECO:0000256" key="10">
    <source>
        <dbReference type="ARBA" id="ARBA00023212"/>
    </source>
</evidence>
<dbReference type="GO" id="GO:0005930">
    <property type="term" value="C:axoneme"/>
    <property type="evidence" value="ECO:0007669"/>
    <property type="project" value="UniProtKB-SubCell"/>
</dbReference>
<feature type="non-terminal residue" evidence="13">
    <location>
        <position position="1"/>
    </location>
</feature>
<evidence type="ECO:0000256" key="4">
    <source>
        <dbReference type="ARBA" id="ARBA00022741"/>
    </source>
</evidence>
<dbReference type="GO" id="GO:0045505">
    <property type="term" value="F:dynein intermediate chain binding"/>
    <property type="evidence" value="ECO:0007669"/>
    <property type="project" value="InterPro"/>
</dbReference>
<accession>A0A8J2E855</accession>
<proteinExistence type="predicted"/>
<protein>
    <submittedName>
        <fullName evidence="13">Axonemal (Mus musculus)</fullName>
    </submittedName>
</protein>
<comment type="caution">
    <text evidence="13">The sequence shown here is derived from an EMBL/GenBank/DDBJ whole genome shotgun (WGS) entry which is preliminary data.</text>
</comment>
<gene>
    <name evidence="13" type="ORF">HICCMSTLAB_LOCUS2379</name>
</gene>
<dbReference type="GO" id="GO:0051959">
    <property type="term" value="F:dynein light intermediate chain binding"/>
    <property type="evidence" value="ECO:0007669"/>
    <property type="project" value="InterPro"/>
</dbReference>